<sequence length="61" mass="7724">MKRKTPLRPPDAVRNSPQGKISLPLSVMTTVRRKRRRRRRRRRKKKRRRRSRRLRKIRARR</sequence>
<protein>
    <submittedName>
        <fullName evidence="2">Uncharacterized protein</fullName>
    </submittedName>
</protein>
<reference evidence="2" key="1">
    <citation type="thesis" date="2020" institute="ProQuest LLC" country="789 East Eisenhower Parkway, Ann Arbor, MI, USA">
        <title>Comparative Genomics and Chromosome Evolution.</title>
        <authorList>
            <person name="Mudd A.B."/>
        </authorList>
    </citation>
    <scope>NUCLEOTIDE SEQUENCE</scope>
    <source>
        <strain evidence="2">237g6f4</strain>
        <tissue evidence="2">Blood</tissue>
    </source>
</reference>
<name>A0AAV6YKL1_ENGPU</name>
<evidence type="ECO:0000313" key="3">
    <source>
        <dbReference type="Proteomes" id="UP000824782"/>
    </source>
</evidence>
<comment type="caution">
    <text evidence="2">The sequence shown here is derived from an EMBL/GenBank/DDBJ whole genome shotgun (WGS) entry which is preliminary data.</text>
</comment>
<dbReference type="Proteomes" id="UP000824782">
    <property type="component" value="Unassembled WGS sequence"/>
</dbReference>
<keyword evidence="3" id="KW-1185">Reference proteome</keyword>
<proteinExistence type="predicted"/>
<dbReference type="EMBL" id="WNYA01058356">
    <property type="protein sequence ID" value="KAG8535742.1"/>
    <property type="molecule type" value="Genomic_DNA"/>
</dbReference>
<evidence type="ECO:0000313" key="2">
    <source>
        <dbReference type="EMBL" id="KAG8535742.1"/>
    </source>
</evidence>
<feature type="region of interest" description="Disordered" evidence="1">
    <location>
        <begin position="1"/>
        <end position="61"/>
    </location>
</feature>
<accession>A0AAV6YKL1</accession>
<gene>
    <name evidence="2" type="ORF">GDO81_027858</name>
</gene>
<evidence type="ECO:0000256" key="1">
    <source>
        <dbReference type="SAM" id="MobiDB-lite"/>
    </source>
</evidence>
<feature type="compositionally biased region" description="Basic residues" evidence="1">
    <location>
        <begin position="31"/>
        <end position="61"/>
    </location>
</feature>
<dbReference type="AlphaFoldDB" id="A0AAV6YKL1"/>
<organism evidence="2 3">
    <name type="scientific">Engystomops pustulosus</name>
    <name type="common">Tungara frog</name>
    <name type="synonym">Physalaemus pustulosus</name>
    <dbReference type="NCBI Taxonomy" id="76066"/>
    <lineage>
        <taxon>Eukaryota</taxon>
        <taxon>Metazoa</taxon>
        <taxon>Chordata</taxon>
        <taxon>Craniata</taxon>
        <taxon>Vertebrata</taxon>
        <taxon>Euteleostomi</taxon>
        <taxon>Amphibia</taxon>
        <taxon>Batrachia</taxon>
        <taxon>Anura</taxon>
        <taxon>Neobatrachia</taxon>
        <taxon>Hyloidea</taxon>
        <taxon>Leptodactylidae</taxon>
        <taxon>Leiuperinae</taxon>
        <taxon>Engystomops</taxon>
    </lineage>
</organism>